<protein>
    <submittedName>
        <fullName evidence="1">Uncharacterized protein</fullName>
    </submittedName>
</protein>
<dbReference type="Proteomes" id="UP000054408">
    <property type="component" value="Unassembled WGS sequence"/>
</dbReference>
<gene>
    <name evidence="1" type="ORF">AMSG_09796</name>
</gene>
<dbReference type="eggNOG" id="ENOG502QVWE">
    <property type="taxonomic scope" value="Eukaryota"/>
</dbReference>
<dbReference type="AlphaFoldDB" id="A0A0L0DP79"/>
<dbReference type="InterPro" id="IPR016084">
    <property type="entry name" value="Haem_Oase-like_multi-hlx"/>
</dbReference>
<dbReference type="STRING" id="461836.A0A0L0DP79"/>
<dbReference type="EMBL" id="GL349483">
    <property type="protein sequence ID" value="KNC53846.1"/>
    <property type="molecule type" value="Genomic_DNA"/>
</dbReference>
<dbReference type="SMART" id="SM01236">
    <property type="entry name" value="Haem_oxygenase_2"/>
    <property type="match status" value="1"/>
</dbReference>
<dbReference type="GeneID" id="25568181"/>
<dbReference type="OrthoDB" id="10057598at2759"/>
<evidence type="ECO:0000313" key="2">
    <source>
        <dbReference type="Proteomes" id="UP000054408"/>
    </source>
</evidence>
<proteinExistence type="predicted"/>
<organism evidence="1 2">
    <name type="scientific">Thecamonas trahens ATCC 50062</name>
    <dbReference type="NCBI Taxonomy" id="461836"/>
    <lineage>
        <taxon>Eukaryota</taxon>
        <taxon>Apusozoa</taxon>
        <taxon>Apusomonadida</taxon>
        <taxon>Apusomonadidae</taxon>
        <taxon>Thecamonas</taxon>
    </lineage>
</organism>
<dbReference type="Pfam" id="PF14518">
    <property type="entry name" value="Haem_oxygenas_2"/>
    <property type="match status" value="1"/>
</dbReference>
<reference evidence="1 2" key="1">
    <citation type="submission" date="2010-05" db="EMBL/GenBank/DDBJ databases">
        <title>The Genome Sequence of Thecamonas trahens ATCC 50062.</title>
        <authorList>
            <consortium name="The Broad Institute Genome Sequencing Platform"/>
            <person name="Russ C."/>
            <person name="Cuomo C."/>
            <person name="Shea T."/>
            <person name="Young S.K."/>
            <person name="Zeng Q."/>
            <person name="Koehrsen M."/>
            <person name="Haas B."/>
            <person name="Borodovsky M."/>
            <person name="Guigo R."/>
            <person name="Alvarado L."/>
            <person name="Berlin A."/>
            <person name="Bochicchio J."/>
            <person name="Borenstein D."/>
            <person name="Chapman S."/>
            <person name="Chen Z."/>
            <person name="Freedman E."/>
            <person name="Gellesch M."/>
            <person name="Goldberg J."/>
            <person name="Griggs A."/>
            <person name="Gujja S."/>
            <person name="Heilman E."/>
            <person name="Heiman D."/>
            <person name="Hepburn T."/>
            <person name="Howarth C."/>
            <person name="Jen D."/>
            <person name="Larson L."/>
            <person name="Mehta T."/>
            <person name="Park D."/>
            <person name="Pearson M."/>
            <person name="Roberts A."/>
            <person name="Saif S."/>
            <person name="Shenoy N."/>
            <person name="Sisk P."/>
            <person name="Stolte C."/>
            <person name="Sykes S."/>
            <person name="Thomson T."/>
            <person name="Walk T."/>
            <person name="White J."/>
            <person name="Yandava C."/>
            <person name="Burger G."/>
            <person name="Gray M.W."/>
            <person name="Holland P.W.H."/>
            <person name="King N."/>
            <person name="Lang F.B.F."/>
            <person name="Roger A.J."/>
            <person name="Ruiz-Trillo I."/>
            <person name="Lander E."/>
            <person name="Nusbaum C."/>
        </authorList>
    </citation>
    <scope>NUCLEOTIDE SEQUENCE [LARGE SCALE GENOMIC DNA]</scope>
    <source>
        <strain evidence="1 2">ATCC 50062</strain>
    </source>
</reference>
<evidence type="ECO:0000313" key="1">
    <source>
        <dbReference type="EMBL" id="KNC53846.1"/>
    </source>
</evidence>
<dbReference type="RefSeq" id="XP_013754227.1">
    <property type="nucleotide sequence ID" value="XM_013898773.1"/>
</dbReference>
<name>A0A0L0DP79_THETB</name>
<accession>A0A0L0DP79</accession>
<sequence>MSFTPLSSGNRQHPEADAAAAAAVAALATYAALRSAGAHAGACSGKDCGKLSFADGDDIVRSPAGVGADKGHGAASDDQISNREAFAAVLAVEDAPAAAYSAAEAVMEAALAAAAAVAAGKAVVDWSVHAAAMPQGNNLLYGEYGDAAAFEARMMALYDALVAEEVRAWEADGAVPRWPEAWQWREYVAQLAPFNLVDGAWLAGTAALVGPTDSVSAALHSIHYDETGNGVVAQNHAKVYLDLLEAMDLVEPIWREQAGGSGHPIIGAPAFAASPLFLDSAFDNAAMQLAASLLPLRYKPEICGFTLWLEFFASPINARLAREAAPFLPDTIFFRLHGAIDNVAAGHGRQALDAVHDLLSAVPRGAEREALFRRVWRGFVAFQTTMDSVMAELETLDAPLARVAGGGGGSSPATEVAPVRAWAHEPVDAINAAVDALLVQKAAFAKDLHGEAVVAGGSLNDAFAALERGEHTGGAAALRAALAASPHVVPGKPHRSALVTTLVGFRGPMYCIFSDNEIALLSAWVASLDSDESEPAQAEPAHIDYSDAALAAAISAMMGEVRKAGARAHRASTSIGGRGVNALLGDASVSDDELVRVLADDATGRAAFAAAIAPGRPMARALGRYAGLLARWEAAGCPVVDGSS</sequence>
<keyword evidence="2" id="KW-1185">Reference proteome</keyword>
<dbReference type="Gene3D" id="1.20.910.10">
    <property type="entry name" value="Heme oxygenase-like"/>
    <property type="match status" value="1"/>
</dbReference>